<proteinExistence type="predicted"/>
<feature type="region of interest" description="Disordered" evidence="1">
    <location>
        <begin position="367"/>
        <end position="433"/>
    </location>
</feature>
<accession>A0A2T6ZWA2</accession>
<protein>
    <submittedName>
        <fullName evidence="2">Uncharacterized protein</fullName>
    </submittedName>
</protein>
<reference evidence="2 3" key="1">
    <citation type="submission" date="2017-04" db="EMBL/GenBank/DDBJ databases">
        <title>Draft genome sequence of Tuber borchii Vittad., a whitish edible truffle.</title>
        <authorList>
            <consortium name="DOE Joint Genome Institute"/>
            <person name="Murat C."/>
            <person name="Kuo A."/>
            <person name="Barry K.W."/>
            <person name="Clum A."/>
            <person name="Dockter R.B."/>
            <person name="Fauchery L."/>
            <person name="Iotti M."/>
            <person name="Kohler A."/>
            <person name="Labutti K."/>
            <person name="Lindquist E.A."/>
            <person name="Lipzen A."/>
            <person name="Ohm R.A."/>
            <person name="Wang M."/>
            <person name="Grigoriev I.V."/>
            <person name="Zambonelli A."/>
            <person name="Martin F.M."/>
        </authorList>
    </citation>
    <scope>NUCLEOTIDE SEQUENCE [LARGE SCALE GENOMIC DNA]</scope>
    <source>
        <strain evidence="2 3">Tbo3840</strain>
    </source>
</reference>
<feature type="compositionally biased region" description="Basic and acidic residues" evidence="1">
    <location>
        <begin position="587"/>
        <end position="599"/>
    </location>
</feature>
<feature type="region of interest" description="Disordered" evidence="1">
    <location>
        <begin position="245"/>
        <end position="266"/>
    </location>
</feature>
<gene>
    <name evidence="2" type="ORF">B9Z19DRAFT_796904</name>
</gene>
<sequence>MTEQSPLGSGFDSVYHISNDSKEDPFSDPPALNPQVSTGLAYTNEVKQSVWPSLSSKVALAEKSANHPILRNTTAAITNDAASPGDTSRNSGPPPRPHKIRHYAPSPEGQDLPCHLSPSKTWGPISRDNFRRFSTRAAEEVSMPCNTLPTEPGIDQHGMADDNTRADAWVRGKTICVIEKTAEKTMGSSPPGARYKSHSVGATPTPLKKTFGGGIRKTLSLRYSPEGVKKRRKGYELVPTTTDYETECESDGDSSAKDPFASGQDDGFERRIFAGESSDYIAEIPKRHRGFQEPYDWGTRAQNTQNLLAQTEEMDPSTKRAGTRSKFRKYKYDAGLEDKNLGEDWGEQKSSIAGAADTLMAYMSDSSENFSPSSVAQRSKRLSWGQLKTPSKTKSKKRAGKPLPLKKKRNPRSKLLGSTGDTSTGSTVGSGTEGFTVDVAQKQPESISTAHVAGGIKHHDARNDELVRDKTLGEGGLGSSDTLSGCNPPPGPFSVRVDTQSTTYPDALQAGGETEDFRQDNSVLDVGIDKGTRKNASLGTRRIQGNRQDEKGKPVTRPEASTFQGPTRTPRNDTANIVNIAGKKSIGSHEAKPLREKSLKSLLHNTKRRKDVKKIKTSKSKVKTVCEDDDVDELQMDLPGTRI</sequence>
<keyword evidence="3" id="KW-1185">Reference proteome</keyword>
<feature type="compositionally biased region" description="Polar residues" evidence="1">
    <location>
        <begin position="367"/>
        <end position="377"/>
    </location>
</feature>
<evidence type="ECO:0000313" key="2">
    <source>
        <dbReference type="EMBL" id="PUU79750.1"/>
    </source>
</evidence>
<feature type="compositionally biased region" description="Polar residues" evidence="1">
    <location>
        <begin position="71"/>
        <end position="91"/>
    </location>
</feature>
<feature type="region of interest" description="Disordered" evidence="1">
    <location>
        <begin position="141"/>
        <end position="160"/>
    </location>
</feature>
<feature type="region of interest" description="Disordered" evidence="1">
    <location>
        <begin position="1"/>
        <end position="39"/>
    </location>
</feature>
<feature type="region of interest" description="Disordered" evidence="1">
    <location>
        <begin position="65"/>
        <end position="121"/>
    </location>
</feature>
<evidence type="ECO:0000313" key="3">
    <source>
        <dbReference type="Proteomes" id="UP000244722"/>
    </source>
</evidence>
<feature type="compositionally biased region" description="Basic residues" evidence="1">
    <location>
        <begin position="605"/>
        <end position="621"/>
    </location>
</feature>
<feature type="compositionally biased region" description="Polar residues" evidence="1">
    <location>
        <begin position="559"/>
        <end position="577"/>
    </location>
</feature>
<dbReference type="Proteomes" id="UP000244722">
    <property type="component" value="Unassembled WGS sequence"/>
</dbReference>
<dbReference type="OrthoDB" id="5388655at2759"/>
<dbReference type="AlphaFoldDB" id="A0A2T6ZWA2"/>
<feature type="region of interest" description="Disordered" evidence="1">
    <location>
        <begin position="540"/>
        <end position="621"/>
    </location>
</feature>
<name>A0A2T6ZWA2_TUBBO</name>
<dbReference type="EMBL" id="NESQ01000083">
    <property type="protein sequence ID" value="PUU79750.1"/>
    <property type="molecule type" value="Genomic_DNA"/>
</dbReference>
<feature type="compositionally biased region" description="Low complexity" evidence="1">
    <location>
        <begin position="413"/>
        <end position="433"/>
    </location>
</feature>
<feature type="compositionally biased region" description="Basic residues" evidence="1">
    <location>
        <begin position="391"/>
        <end position="412"/>
    </location>
</feature>
<organism evidence="2 3">
    <name type="scientific">Tuber borchii</name>
    <name type="common">White truffle</name>
    <dbReference type="NCBI Taxonomy" id="42251"/>
    <lineage>
        <taxon>Eukaryota</taxon>
        <taxon>Fungi</taxon>
        <taxon>Dikarya</taxon>
        <taxon>Ascomycota</taxon>
        <taxon>Pezizomycotina</taxon>
        <taxon>Pezizomycetes</taxon>
        <taxon>Pezizales</taxon>
        <taxon>Tuberaceae</taxon>
        <taxon>Tuber</taxon>
    </lineage>
</organism>
<feature type="region of interest" description="Disordered" evidence="1">
    <location>
        <begin position="184"/>
        <end position="211"/>
    </location>
</feature>
<evidence type="ECO:0000256" key="1">
    <source>
        <dbReference type="SAM" id="MobiDB-lite"/>
    </source>
</evidence>
<comment type="caution">
    <text evidence="2">The sequence shown here is derived from an EMBL/GenBank/DDBJ whole genome shotgun (WGS) entry which is preliminary data.</text>
</comment>